<reference evidence="4" key="1">
    <citation type="submission" date="2021-03" db="EMBL/GenBank/DDBJ databases">
        <authorList>
            <person name="Tagirdzhanova G."/>
        </authorList>
    </citation>
    <scope>NUCLEOTIDE SEQUENCE</scope>
</reference>
<protein>
    <recommendedName>
        <fullName evidence="3">Beta-lactamase-related domain-containing protein</fullName>
    </recommendedName>
</protein>
<dbReference type="InterPro" id="IPR050789">
    <property type="entry name" value="Diverse_Enzym_Activities"/>
</dbReference>
<keyword evidence="5" id="KW-1185">Reference proteome</keyword>
<dbReference type="PANTHER" id="PTHR43283:SF17">
    <property type="entry name" value="(LOVD), PUTATIVE (AFU_ORTHOLOGUE AFUA_5G00920)-RELATED"/>
    <property type="match status" value="1"/>
</dbReference>
<dbReference type="OrthoDB" id="428260at2759"/>
<proteinExistence type="inferred from homology"/>
<keyword evidence="2" id="KW-0378">Hydrolase</keyword>
<comment type="caution">
    <text evidence="4">The sequence shown here is derived from an EMBL/GenBank/DDBJ whole genome shotgun (WGS) entry which is preliminary data.</text>
</comment>
<dbReference type="PANTHER" id="PTHR43283">
    <property type="entry name" value="BETA-LACTAMASE-RELATED"/>
    <property type="match status" value="1"/>
</dbReference>
<name>A0A8H3J2K1_9LECA</name>
<evidence type="ECO:0000256" key="2">
    <source>
        <dbReference type="ARBA" id="ARBA00022801"/>
    </source>
</evidence>
<dbReference type="InterPro" id="IPR012338">
    <property type="entry name" value="Beta-lactam/transpept-like"/>
</dbReference>
<comment type="similarity">
    <text evidence="1">Belongs to the class-A beta-lactamase family.</text>
</comment>
<dbReference type="InterPro" id="IPR001466">
    <property type="entry name" value="Beta-lactam-related"/>
</dbReference>
<organism evidence="4 5">
    <name type="scientific">Alectoria fallacina</name>
    <dbReference type="NCBI Taxonomy" id="1903189"/>
    <lineage>
        <taxon>Eukaryota</taxon>
        <taxon>Fungi</taxon>
        <taxon>Dikarya</taxon>
        <taxon>Ascomycota</taxon>
        <taxon>Pezizomycotina</taxon>
        <taxon>Lecanoromycetes</taxon>
        <taxon>OSLEUM clade</taxon>
        <taxon>Lecanoromycetidae</taxon>
        <taxon>Lecanorales</taxon>
        <taxon>Lecanorineae</taxon>
        <taxon>Parmeliaceae</taxon>
        <taxon>Alectoria</taxon>
    </lineage>
</organism>
<dbReference type="Pfam" id="PF00144">
    <property type="entry name" value="Beta-lactamase"/>
    <property type="match status" value="1"/>
</dbReference>
<dbReference type="AlphaFoldDB" id="A0A8H3J2K1"/>
<accession>A0A8H3J2K1</accession>
<dbReference type="EMBL" id="CAJPDR010000554">
    <property type="protein sequence ID" value="CAF9939536.1"/>
    <property type="molecule type" value="Genomic_DNA"/>
</dbReference>
<evidence type="ECO:0000313" key="5">
    <source>
        <dbReference type="Proteomes" id="UP000664203"/>
    </source>
</evidence>
<gene>
    <name evidence="4" type="ORF">ALECFALPRED_008164</name>
</gene>
<dbReference type="GO" id="GO:0016787">
    <property type="term" value="F:hydrolase activity"/>
    <property type="evidence" value="ECO:0007669"/>
    <property type="project" value="UniProtKB-KW"/>
</dbReference>
<dbReference type="Gene3D" id="3.40.710.10">
    <property type="entry name" value="DD-peptidase/beta-lactamase superfamily"/>
    <property type="match status" value="1"/>
</dbReference>
<evidence type="ECO:0000313" key="4">
    <source>
        <dbReference type="EMBL" id="CAF9939536.1"/>
    </source>
</evidence>
<evidence type="ECO:0000259" key="3">
    <source>
        <dbReference type="Pfam" id="PF00144"/>
    </source>
</evidence>
<dbReference type="SUPFAM" id="SSF56601">
    <property type="entry name" value="beta-lactamase/transpeptidase-like"/>
    <property type="match status" value="1"/>
</dbReference>
<dbReference type="Proteomes" id="UP000664203">
    <property type="component" value="Unassembled WGS sequence"/>
</dbReference>
<sequence>MPSMEEQFETACKDGTIPGAVLLASNHNGSFHYARTFGVRSLDTHEPLELSNVMYLASCTKLLTSIAAMQCVERGLIELDTDIAEILPELAAQGILTGFDEATGEPIINKRQNTITLRHLLTHSAGLCYLIMSKRVQRYRKHTKNFKMATGATVEESCTQPLIYEPGTSWLYSTSIDWAGKLVERITGQTLEEYMKANIWRLLSIEDMTFWPEQHPDMKSRMASMAIRDEESGKVIHDLDNAKMPGGKDCFGGHGAFASMPDYFKILQSLLVDDEKLLKRSTTAQMFQPQLTRESQEAQKRLMVKPDNTMLFVGEFPQHVPLDWGIGGILTREADKGWRGQNTLIWSGLPNLFWFIDREADLCGLYGGQVRPPGDLKVGKMITLFEKTMYERLATYQMKAKM</sequence>
<feature type="domain" description="Beta-lactamase-related" evidence="3">
    <location>
        <begin position="13"/>
        <end position="363"/>
    </location>
</feature>
<evidence type="ECO:0000256" key="1">
    <source>
        <dbReference type="ARBA" id="ARBA00009009"/>
    </source>
</evidence>